<dbReference type="Proteomes" id="UP001304683">
    <property type="component" value="Chromosome"/>
</dbReference>
<evidence type="ECO:0000313" key="2">
    <source>
        <dbReference type="Proteomes" id="UP001304683"/>
    </source>
</evidence>
<accession>A0ABZ0QLJ0</accession>
<gene>
    <name evidence="1" type="ORF">Q5761_08255</name>
</gene>
<name>A0ABZ0QLJ0_9FIRM</name>
<evidence type="ECO:0008006" key="3">
    <source>
        <dbReference type="Google" id="ProtNLM"/>
    </source>
</evidence>
<dbReference type="EMBL" id="CP132508">
    <property type="protein sequence ID" value="WPD18361.1"/>
    <property type="molecule type" value="Genomic_DNA"/>
</dbReference>
<reference evidence="1 2" key="1">
    <citation type="submission" date="2023-08" db="EMBL/GenBank/DDBJ databases">
        <title>Genome sequence of Thermaerobacter compostii strain Ins1, a spore-forming filamentous bacterium isolated from a deep geothermal reservoir.</title>
        <authorList>
            <person name="Bregnard D."/>
            <person name="Gonzalez D."/>
            <person name="Junier P."/>
        </authorList>
    </citation>
    <scope>NUCLEOTIDE SEQUENCE [LARGE SCALE GENOMIC DNA]</scope>
    <source>
        <strain evidence="1 2">Ins1</strain>
    </source>
</reference>
<keyword evidence="2" id="KW-1185">Reference proteome</keyword>
<sequence length="152" mass="15710">MPVHLPGETAAIVRQEAAAFAAQAASPAVREAFDRLAAAAAEGSVPDDLLALLGQLLQLTLTSGRIAARYGPREEQALGEVYRRTPPGRELEGQVAAVNAALAALEGLPLESLRLAAAGPGRFRLAVEAGGRRLVLDLGPTDATARSLELAI</sequence>
<evidence type="ECO:0000313" key="1">
    <source>
        <dbReference type="EMBL" id="WPD18361.1"/>
    </source>
</evidence>
<proteinExistence type="predicted"/>
<organism evidence="1 2">
    <name type="scientific">Thermaerobacter composti</name>
    <dbReference type="NCBI Taxonomy" id="554949"/>
    <lineage>
        <taxon>Bacteria</taxon>
        <taxon>Bacillati</taxon>
        <taxon>Bacillota</taxon>
        <taxon>Clostridia</taxon>
        <taxon>Eubacteriales</taxon>
        <taxon>Clostridiales Family XVII. Incertae Sedis</taxon>
        <taxon>Thermaerobacter</taxon>
    </lineage>
</organism>
<protein>
    <recommendedName>
        <fullName evidence="3">Histidine kinase</fullName>
    </recommendedName>
</protein>
<dbReference type="RefSeq" id="WP_318750209.1">
    <property type="nucleotide sequence ID" value="NZ_CP132508.1"/>
</dbReference>